<organism evidence="2 3">
    <name type="scientific">Bittarella massiliensis</name>
    <name type="common">ex Durand et al. 2017</name>
    <dbReference type="NCBI Taxonomy" id="1720313"/>
    <lineage>
        <taxon>Bacteria</taxon>
        <taxon>Bacillati</taxon>
        <taxon>Bacillota</taxon>
        <taxon>Clostridia</taxon>
        <taxon>Eubacteriales</taxon>
        <taxon>Oscillospiraceae</taxon>
        <taxon>Bittarella (ex Durand et al. 2017)</taxon>
    </lineage>
</organism>
<dbReference type="EMBL" id="FQVY01000001">
    <property type="protein sequence ID" value="SHF71389.1"/>
    <property type="molecule type" value="Genomic_DNA"/>
</dbReference>
<dbReference type="InterPro" id="IPR023214">
    <property type="entry name" value="HAD_sf"/>
</dbReference>
<reference evidence="2" key="1">
    <citation type="submission" date="2016-11" db="EMBL/GenBank/DDBJ databases">
        <authorList>
            <person name="Varghese N."/>
            <person name="Submissions S."/>
        </authorList>
    </citation>
    <scope>NUCLEOTIDE SEQUENCE</scope>
    <source>
        <strain evidence="2">DSM 4029</strain>
    </source>
</reference>
<gene>
    <name evidence="1" type="ORF">GT747_03130</name>
    <name evidence="2" type="ORF">SAMN05444424_0428</name>
</gene>
<dbReference type="CDD" id="cd07505">
    <property type="entry name" value="HAD_BPGM-like"/>
    <property type="match status" value="1"/>
</dbReference>
<reference evidence="1 4" key="3">
    <citation type="journal article" date="2019" name="Nat. Med.">
        <title>A library of human gut bacterial isolates paired with longitudinal multiomics data enables mechanistic microbiome research.</title>
        <authorList>
            <person name="Poyet M."/>
            <person name="Groussin M."/>
            <person name="Gibbons S.M."/>
            <person name="Avila-Pacheco J."/>
            <person name="Jiang X."/>
            <person name="Kearney S.M."/>
            <person name="Perrotta A.R."/>
            <person name="Berdy B."/>
            <person name="Zhao S."/>
            <person name="Lieberman T.D."/>
            <person name="Swanson P.K."/>
            <person name="Smith M."/>
            <person name="Roesemann S."/>
            <person name="Alexander J.E."/>
            <person name="Rich S.A."/>
            <person name="Livny J."/>
            <person name="Vlamakis H."/>
            <person name="Clish C."/>
            <person name="Bullock K."/>
            <person name="Deik A."/>
            <person name="Scott J."/>
            <person name="Pierce K.A."/>
            <person name="Xavier R.J."/>
            <person name="Alm E.J."/>
        </authorList>
    </citation>
    <scope>NUCLEOTIDE SEQUENCE [LARGE SCALE GENOMIC DNA]</scope>
    <source>
        <strain evidence="1 4">BIOML-A2</strain>
    </source>
</reference>
<name>A0AAQ1MBF9_9FIRM</name>
<evidence type="ECO:0000313" key="3">
    <source>
        <dbReference type="Proteomes" id="UP000184089"/>
    </source>
</evidence>
<dbReference type="PANTHER" id="PTHR18901">
    <property type="entry name" value="2-DEOXYGLUCOSE-6-PHOSPHATE PHOSPHATASE 2"/>
    <property type="match status" value="1"/>
</dbReference>
<dbReference type="Gene3D" id="3.40.50.1000">
    <property type="entry name" value="HAD superfamily/HAD-like"/>
    <property type="match status" value="1"/>
</dbReference>
<proteinExistence type="predicted"/>
<evidence type="ECO:0000313" key="4">
    <source>
        <dbReference type="Proteomes" id="UP000474718"/>
    </source>
</evidence>
<dbReference type="SUPFAM" id="SSF56784">
    <property type="entry name" value="HAD-like"/>
    <property type="match status" value="1"/>
</dbReference>
<comment type="caution">
    <text evidence="2">The sequence shown here is derived from an EMBL/GenBank/DDBJ whole genome shotgun (WGS) entry which is preliminary data.</text>
</comment>
<dbReference type="SFLD" id="SFLDG01129">
    <property type="entry name" value="C1.5:_HAD__Beta-PGM__Phosphata"/>
    <property type="match status" value="1"/>
</dbReference>
<dbReference type="GO" id="GO:0016791">
    <property type="term" value="F:phosphatase activity"/>
    <property type="evidence" value="ECO:0007669"/>
    <property type="project" value="TreeGrafter"/>
</dbReference>
<dbReference type="Proteomes" id="UP000184089">
    <property type="component" value="Unassembled WGS sequence"/>
</dbReference>
<dbReference type="RefSeq" id="WP_021658247.1">
    <property type="nucleotide sequence ID" value="NZ_FQVY01000001.1"/>
</dbReference>
<evidence type="ECO:0000313" key="2">
    <source>
        <dbReference type="EMBL" id="SHF71389.1"/>
    </source>
</evidence>
<keyword evidence="4" id="KW-1185">Reference proteome</keyword>
<reference evidence="3" key="2">
    <citation type="submission" date="2016-11" db="EMBL/GenBank/DDBJ databases">
        <authorList>
            <person name="Jaros S."/>
            <person name="Januszkiewicz K."/>
            <person name="Wedrychowicz H."/>
        </authorList>
    </citation>
    <scope>NUCLEOTIDE SEQUENCE [LARGE SCALE GENOMIC DNA]</scope>
    <source>
        <strain evidence="3">DSM 4029</strain>
    </source>
</reference>
<dbReference type="EMBL" id="WWVX01000001">
    <property type="protein sequence ID" value="MZL68769.1"/>
    <property type="molecule type" value="Genomic_DNA"/>
</dbReference>
<dbReference type="AlphaFoldDB" id="A0AAQ1MBF9"/>
<accession>A0AAQ1MBF9</accession>
<dbReference type="Gene3D" id="1.10.150.240">
    <property type="entry name" value="Putative phosphatase, domain 2"/>
    <property type="match status" value="1"/>
</dbReference>
<dbReference type="SFLD" id="SFLDS00003">
    <property type="entry name" value="Haloacid_Dehalogenase"/>
    <property type="match status" value="1"/>
</dbReference>
<dbReference type="InterPro" id="IPR023198">
    <property type="entry name" value="PGP-like_dom2"/>
</dbReference>
<sequence length="217" mass="23955">MLPFRAAIFDMDGTLTQSTHIWDGVTDRYIEQLGHPLPEHYYQRIQGRTYEQAMAWLIALYGLNKTPGQMVFEQYQMIRNRYCAVPLKPGVLPFLQYLKGEGIPCAVATLADPRVAKEVLGAHGLLPYFAAVVSAVELDDKPKSDPAVFLEAATRLQTPAGDCAVFEDSLLAVETAKGAGFRTAAIADGKNAAQWDRLCALADWALHDYRELIPAAE</sequence>
<dbReference type="InterPro" id="IPR036412">
    <property type="entry name" value="HAD-like_sf"/>
</dbReference>
<dbReference type="Pfam" id="PF00702">
    <property type="entry name" value="Hydrolase"/>
    <property type="match status" value="1"/>
</dbReference>
<protein>
    <submittedName>
        <fullName evidence="1">HAD hydrolase-like protein</fullName>
    </submittedName>
    <submittedName>
        <fullName evidence="2">Haloacid dehalogenase superfamily, subfamily IA, variant 3 with third motif having DD or ED</fullName>
    </submittedName>
</protein>
<evidence type="ECO:0000313" key="1">
    <source>
        <dbReference type="EMBL" id="MZL68769.1"/>
    </source>
</evidence>
<dbReference type="PANTHER" id="PTHR18901:SF38">
    <property type="entry name" value="PSEUDOURIDINE-5'-PHOSPHATASE"/>
    <property type="match status" value="1"/>
</dbReference>
<dbReference type="Proteomes" id="UP000474718">
    <property type="component" value="Unassembled WGS sequence"/>
</dbReference>